<feature type="domain" description="SnoaL-like" evidence="1">
    <location>
        <begin position="15"/>
        <end position="107"/>
    </location>
</feature>
<protein>
    <recommendedName>
        <fullName evidence="1">SnoaL-like domain-containing protein</fullName>
    </recommendedName>
</protein>
<sequence>MTTDAAAPQLPEPIARFVTAINDGDTEAFVASFTEDGFVDDWGRRLDGHEGVRSWAETDAIGMGAQMTILSAEATGQGVSTRFSWRSRRFNGESTGIFTVEGDRISSFTIPPH</sequence>
<evidence type="ECO:0000313" key="2">
    <source>
        <dbReference type="EMBL" id="GAA3622870.1"/>
    </source>
</evidence>
<evidence type="ECO:0000259" key="1">
    <source>
        <dbReference type="Pfam" id="PF12680"/>
    </source>
</evidence>
<keyword evidence="3" id="KW-1185">Reference proteome</keyword>
<dbReference type="EMBL" id="BAAAYU010000001">
    <property type="protein sequence ID" value="GAA3622870.1"/>
    <property type="molecule type" value="Genomic_DNA"/>
</dbReference>
<reference evidence="3" key="1">
    <citation type="journal article" date="2019" name="Int. J. Syst. Evol. Microbiol.">
        <title>The Global Catalogue of Microorganisms (GCM) 10K type strain sequencing project: providing services to taxonomists for standard genome sequencing and annotation.</title>
        <authorList>
            <consortium name="The Broad Institute Genomics Platform"/>
            <consortium name="The Broad Institute Genome Sequencing Center for Infectious Disease"/>
            <person name="Wu L."/>
            <person name="Ma J."/>
        </authorList>
    </citation>
    <scope>NUCLEOTIDE SEQUENCE [LARGE SCALE GENOMIC DNA]</scope>
    <source>
        <strain evidence="3">JCM 16544</strain>
    </source>
</reference>
<organism evidence="2 3">
    <name type="scientific">Microbacterium awajiense</name>
    <dbReference type="NCBI Taxonomy" id="415214"/>
    <lineage>
        <taxon>Bacteria</taxon>
        <taxon>Bacillati</taxon>
        <taxon>Actinomycetota</taxon>
        <taxon>Actinomycetes</taxon>
        <taxon>Micrococcales</taxon>
        <taxon>Microbacteriaceae</taxon>
        <taxon>Microbacterium</taxon>
    </lineage>
</organism>
<dbReference type="Pfam" id="PF12680">
    <property type="entry name" value="SnoaL_2"/>
    <property type="match status" value="1"/>
</dbReference>
<proteinExistence type="predicted"/>
<gene>
    <name evidence="2" type="ORF">GCM10022200_01310</name>
</gene>
<comment type="caution">
    <text evidence="2">The sequence shown here is derived from an EMBL/GenBank/DDBJ whole genome shotgun (WGS) entry which is preliminary data.</text>
</comment>
<dbReference type="InterPro" id="IPR037401">
    <property type="entry name" value="SnoaL-like"/>
</dbReference>
<dbReference type="Proteomes" id="UP001501697">
    <property type="component" value="Unassembled WGS sequence"/>
</dbReference>
<name>A0ABP6ZZZ4_9MICO</name>
<dbReference type="RefSeq" id="WP_344735895.1">
    <property type="nucleotide sequence ID" value="NZ_BAAAYU010000001.1"/>
</dbReference>
<evidence type="ECO:0000313" key="3">
    <source>
        <dbReference type="Proteomes" id="UP001501697"/>
    </source>
</evidence>
<dbReference type="Gene3D" id="3.10.450.50">
    <property type="match status" value="1"/>
</dbReference>
<dbReference type="InterPro" id="IPR032710">
    <property type="entry name" value="NTF2-like_dom_sf"/>
</dbReference>
<dbReference type="SUPFAM" id="SSF54427">
    <property type="entry name" value="NTF2-like"/>
    <property type="match status" value="1"/>
</dbReference>
<accession>A0ABP6ZZZ4</accession>